<evidence type="ECO:0000313" key="6">
    <source>
        <dbReference type="Proteomes" id="UP000002941"/>
    </source>
</evidence>
<dbReference type="EMBL" id="AKFT01000102">
    <property type="protein sequence ID" value="EJF45040.1"/>
    <property type="molecule type" value="Genomic_DNA"/>
</dbReference>
<accession>J1HGT7</accession>
<evidence type="ECO:0000256" key="2">
    <source>
        <dbReference type="SAM" id="Phobius"/>
    </source>
</evidence>
<dbReference type="eggNOG" id="COG1652">
    <property type="taxonomic scope" value="Bacteria"/>
</dbReference>
<feature type="transmembrane region" description="Helical" evidence="2">
    <location>
        <begin position="49"/>
        <end position="76"/>
    </location>
</feature>
<proteinExistence type="predicted"/>
<dbReference type="AlphaFoldDB" id="J1HGT7"/>
<gene>
    <name evidence="5" type="ORF">HMPREF1318_2906</name>
</gene>
<keyword evidence="2" id="KW-1133">Transmembrane helix</keyword>
<evidence type="ECO:0000313" key="5">
    <source>
        <dbReference type="EMBL" id="EJF45040.1"/>
    </source>
</evidence>
<dbReference type="InterPro" id="IPR036779">
    <property type="entry name" value="LysM_dom_sf"/>
</dbReference>
<dbReference type="InterPro" id="IPR018392">
    <property type="entry name" value="LysM"/>
</dbReference>
<keyword evidence="2" id="KW-0812">Transmembrane</keyword>
<feature type="domain" description="LysM" evidence="4">
    <location>
        <begin position="219"/>
        <end position="276"/>
    </location>
</feature>
<reference evidence="5 6" key="1">
    <citation type="submission" date="2012-05" db="EMBL/GenBank/DDBJ databases">
        <authorList>
            <person name="Harkins D.M."/>
            <person name="Madupu R."/>
            <person name="Durkin A.S."/>
            <person name="Torralba M."/>
            <person name="Methe B."/>
            <person name="Sutton G.G."/>
            <person name="Nelson K.E."/>
        </authorList>
    </citation>
    <scope>NUCLEOTIDE SEQUENCE [LARGE SCALE GENOMIC DNA]</scope>
    <source>
        <strain evidence="5 6">F0489</strain>
    </source>
</reference>
<feature type="compositionally biased region" description="Low complexity" evidence="1">
    <location>
        <begin position="190"/>
        <end position="213"/>
    </location>
</feature>
<dbReference type="CDD" id="cd00118">
    <property type="entry name" value="LysM"/>
    <property type="match status" value="1"/>
</dbReference>
<dbReference type="Gene3D" id="3.10.350.10">
    <property type="entry name" value="LysM domain"/>
    <property type="match status" value="1"/>
</dbReference>
<sequence>MRPLLHLTVVALAGALGTAALAASAWSAGTALASVPVAWWSTSQIAQIAIVLACGIGAAGCLWHLASAGLALAILLRDAVAITSQASQASTTSRTSRGASARTVMGGRADVVLQRWGAPLVRRITTGALIAGIAISPAATAAPSASAPPDDLGWRVSTGAAAAPPDKSAPDPDGAESAQDSPPAEPAPPAVESAENADPAASSGSAPDDGTGTRTDSAHTHTVEPGESLWSITAAALGPDATDAQIVQTWPLVYETNTEPIGSDPSLLRPGAELRLPDALAQARPTPSEDRKQP</sequence>
<dbReference type="PROSITE" id="PS51782">
    <property type="entry name" value="LYSM"/>
    <property type="match status" value="1"/>
</dbReference>
<evidence type="ECO:0000256" key="3">
    <source>
        <dbReference type="SAM" id="SignalP"/>
    </source>
</evidence>
<feature type="signal peptide" evidence="3">
    <location>
        <begin position="1"/>
        <end position="22"/>
    </location>
</feature>
<feature type="region of interest" description="Disordered" evidence="1">
    <location>
        <begin position="258"/>
        <end position="294"/>
    </location>
</feature>
<keyword evidence="2" id="KW-0472">Membrane</keyword>
<feature type="chain" id="PRO_5003743500" description="LysM domain-containing protein" evidence="3">
    <location>
        <begin position="23"/>
        <end position="294"/>
    </location>
</feature>
<protein>
    <recommendedName>
        <fullName evidence="4">LysM domain-containing protein</fullName>
    </recommendedName>
</protein>
<dbReference type="RefSeq" id="WP_008731326.1">
    <property type="nucleotide sequence ID" value="NZ_AKFT01000102.1"/>
</dbReference>
<name>J1HGT7_9ACTO</name>
<evidence type="ECO:0000256" key="1">
    <source>
        <dbReference type="SAM" id="MobiDB-lite"/>
    </source>
</evidence>
<dbReference type="OrthoDB" id="3210682at2"/>
<dbReference type="PATRIC" id="fig|1125718.3.peg.1319"/>
<organism evidence="5 6">
    <name type="scientific">Actinomyces massiliensis F0489</name>
    <dbReference type="NCBI Taxonomy" id="1125718"/>
    <lineage>
        <taxon>Bacteria</taxon>
        <taxon>Bacillati</taxon>
        <taxon>Actinomycetota</taxon>
        <taxon>Actinomycetes</taxon>
        <taxon>Actinomycetales</taxon>
        <taxon>Actinomycetaceae</taxon>
        <taxon>Actinomyces</taxon>
    </lineage>
</organism>
<comment type="caution">
    <text evidence="5">The sequence shown here is derived from an EMBL/GenBank/DDBJ whole genome shotgun (WGS) entry which is preliminary data.</text>
</comment>
<dbReference type="Proteomes" id="UP000002941">
    <property type="component" value="Unassembled WGS sequence"/>
</dbReference>
<evidence type="ECO:0000259" key="4">
    <source>
        <dbReference type="PROSITE" id="PS51782"/>
    </source>
</evidence>
<keyword evidence="3" id="KW-0732">Signal</keyword>
<feature type="compositionally biased region" description="Low complexity" evidence="1">
    <location>
        <begin position="160"/>
        <end position="182"/>
    </location>
</feature>
<feature type="region of interest" description="Disordered" evidence="1">
    <location>
        <begin position="141"/>
        <end position="227"/>
    </location>
</feature>
<keyword evidence="6" id="KW-1185">Reference proteome</keyword>